<evidence type="ECO:0000256" key="2">
    <source>
        <dbReference type="SAM" id="Phobius"/>
    </source>
</evidence>
<sequence>MMDEKLLLPAGIGFAALCFFGIVALVLRSRRTREQDKLSAEDREKLAEERRKTWRRRLAVISLSISFIIIFCIAGIAAWLSFGAQKAYAFDRNGGSWTAATGFALLLDAGALGLSLLRLFEALTARSSQLTRLYLVGFIVASAVMNLLHTPHAPGESPTLGGRLVAVIPPLVYAIFLESLLKKVEQLVLGKYPTKKKNAERGYSLLLWVPFVGYPREMWKQWRQDLHGTLQYVRAPGSRAPLPAPATATGSEPDEGKSARTESRPTTSETPLPAAAPVPAPERRESLALHRPSRHRPPCLPLHFRRGAGRRRGGRGKPLGTCARTGPSPASPPAAAPLPAASEPVQTLGASSRPKKDQLRDALVEQILAGDLRVLDANAQIANGAAYRANMALGHAAGLGVDNEGRQEGLMKAGAVRTAVKQLLPELRRAAAAESDRLRRETAAAAAEPTPQHHAAEAQAPTGSSGKHREEEEAAIKQQRALGPGESAREAALT</sequence>
<feature type="transmembrane region" description="Helical" evidence="2">
    <location>
        <begin position="132"/>
        <end position="148"/>
    </location>
</feature>
<keyword evidence="2" id="KW-1133">Transmembrane helix</keyword>
<evidence type="ECO:0000256" key="1">
    <source>
        <dbReference type="SAM" id="MobiDB-lite"/>
    </source>
</evidence>
<feature type="transmembrane region" description="Helical" evidence="2">
    <location>
        <begin position="58"/>
        <end position="80"/>
    </location>
</feature>
<feature type="compositionally biased region" description="Low complexity" evidence="1">
    <location>
        <begin position="443"/>
        <end position="453"/>
    </location>
</feature>
<organism evidence="3">
    <name type="scientific">Streptomyces globisporus</name>
    <dbReference type="NCBI Taxonomy" id="1908"/>
    <lineage>
        <taxon>Bacteria</taxon>
        <taxon>Bacillati</taxon>
        <taxon>Actinomycetota</taxon>
        <taxon>Actinomycetes</taxon>
        <taxon>Kitasatosporales</taxon>
        <taxon>Streptomycetaceae</taxon>
        <taxon>Streptomyces</taxon>
    </lineage>
</organism>
<feature type="transmembrane region" description="Helical" evidence="2">
    <location>
        <begin position="160"/>
        <end position="181"/>
    </location>
</feature>
<protein>
    <submittedName>
        <fullName evidence="3">DUF2637 domain-containing protein</fullName>
    </submittedName>
</protein>
<comment type="caution">
    <text evidence="3">The sequence shown here is derived from an EMBL/GenBank/DDBJ whole genome shotgun (WGS) entry which is preliminary data.</text>
</comment>
<proteinExistence type="predicted"/>
<feature type="region of interest" description="Disordered" evidence="1">
    <location>
        <begin position="431"/>
        <end position="494"/>
    </location>
</feature>
<feature type="transmembrane region" description="Helical" evidence="2">
    <location>
        <begin position="6"/>
        <end position="27"/>
    </location>
</feature>
<keyword evidence="2" id="KW-0472">Membrane</keyword>
<feature type="compositionally biased region" description="Basic and acidic residues" evidence="1">
    <location>
        <begin position="431"/>
        <end position="442"/>
    </location>
</feature>
<keyword evidence="2" id="KW-0812">Transmembrane</keyword>
<reference evidence="3" key="1">
    <citation type="journal article" date="2020" name="PLoS ONE">
        <title>Isolation and characterization of Streptomyces bacteriophages and Streptomyces strains encoding biosynthetic arsenals: Streptomyces strains and phages for antibiotic discovery.</title>
        <authorList>
            <person name="Montano E.T."/>
            <person name="Nideffer J.F."/>
            <person name="Brumage L."/>
            <person name="Erb M."/>
            <person name="Derman A.I."/>
            <person name="Davis J.P."/>
            <person name="Estrada E."/>
            <person name="Fu S."/>
            <person name="Le D."/>
            <person name="Vuppala A."/>
            <person name="Tran C."/>
            <person name="Luterstein E."/>
            <person name="Lakkaraju S."/>
            <person name="Panchagnula S."/>
            <person name="Ren C."/>
            <person name="Doan J."/>
            <person name="Tran S."/>
            <person name="Soriano J."/>
            <person name="Fujita Y."/>
            <person name="Gutala P."/>
            <person name="Fujii Q."/>
            <person name="Lee M."/>
            <person name="Bui A."/>
            <person name="Villarreal C."/>
            <person name="Shing S.R."/>
            <person name="Kim S."/>
            <person name="Freeman D."/>
            <person name="Racha V."/>
            <person name="Ho A."/>
            <person name="Kumar P."/>
            <person name="Falah K."/>
            <person name="Dawson T."/>
            <person name="Enustun E."/>
            <person name="Prichard A."/>
            <person name="Gomez A."/>
            <person name="Khanna K."/>
            <person name="Trigg S."/>
            <person name="Fernandez L."/>
            <person name="Pogliano K."/>
            <person name="Pogliano J."/>
        </authorList>
    </citation>
    <scope>NUCLEOTIDE SEQUENCE</scope>
    <source>
        <strain evidence="3">QF2</strain>
    </source>
</reference>
<feature type="compositionally biased region" description="Basic and acidic residues" evidence="1">
    <location>
        <begin position="254"/>
        <end position="263"/>
    </location>
</feature>
<accession>A0A927BLG2</accession>
<dbReference type="AlphaFoldDB" id="A0A927BLG2"/>
<evidence type="ECO:0000313" key="3">
    <source>
        <dbReference type="EMBL" id="MBD2829873.1"/>
    </source>
</evidence>
<feature type="compositionally biased region" description="Basic residues" evidence="1">
    <location>
        <begin position="291"/>
        <end position="315"/>
    </location>
</feature>
<dbReference type="Pfam" id="PF10935">
    <property type="entry name" value="DUF2637"/>
    <property type="match status" value="1"/>
</dbReference>
<feature type="transmembrane region" description="Helical" evidence="2">
    <location>
        <begin position="100"/>
        <end position="120"/>
    </location>
</feature>
<dbReference type="InterPro" id="IPR021235">
    <property type="entry name" value="DUF2637"/>
</dbReference>
<name>A0A927BLG2_STRGL</name>
<feature type="region of interest" description="Disordered" evidence="1">
    <location>
        <begin position="237"/>
        <end position="357"/>
    </location>
</feature>
<dbReference type="EMBL" id="JACWUS010000005">
    <property type="protein sequence ID" value="MBD2829873.1"/>
    <property type="molecule type" value="Genomic_DNA"/>
</dbReference>
<gene>
    <name evidence="3" type="ORF">ID875_21125</name>
</gene>